<sequence>MDIPKNRRWMYRRLNANKRWTNEFTKGVHKFLQFAIVQEKFQLQGEKLRCPCNKCKCLVFKFVDELPQFPPMVVEGSYYASGEQREEFNPYKQLIMDH</sequence>
<feature type="non-terminal residue" evidence="2">
    <location>
        <position position="1"/>
    </location>
</feature>
<dbReference type="STRING" id="157652.A0A371G620"/>
<organism evidence="2 3">
    <name type="scientific">Mucuna pruriens</name>
    <name type="common">Velvet bean</name>
    <name type="synonym">Dolichos pruriens</name>
    <dbReference type="NCBI Taxonomy" id="157652"/>
    <lineage>
        <taxon>Eukaryota</taxon>
        <taxon>Viridiplantae</taxon>
        <taxon>Streptophyta</taxon>
        <taxon>Embryophyta</taxon>
        <taxon>Tracheophyta</taxon>
        <taxon>Spermatophyta</taxon>
        <taxon>Magnoliopsida</taxon>
        <taxon>eudicotyledons</taxon>
        <taxon>Gunneridae</taxon>
        <taxon>Pentapetalae</taxon>
        <taxon>rosids</taxon>
        <taxon>fabids</taxon>
        <taxon>Fabales</taxon>
        <taxon>Fabaceae</taxon>
        <taxon>Papilionoideae</taxon>
        <taxon>50 kb inversion clade</taxon>
        <taxon>NPAAA clade</taxon>
        <taxon>indigoferoid/millettioid clade</taxon>
        <taxon>Phaseoleae</taxon>
        <taxon>Mucuna</taxon>
    </lineage>
</organism>
<evidence type="ECO:0000313" key="3">
    <source>
        <dbReference type="Proteomes" id="UP000257109"/>
    </source>
</evidence>
<evidence type="ECO:0000313" key="2">
    <source>
        <dbReference type="EMBL" id="RDX86002.1"/>
    </source>
</evidence>
<dbReference type="EMBL" id="QJKJ01006644">
    <property type="protein sequence ID" value="RDX86002.1"/>
    <property type="molecule type" value="Genomic_DNA"/>
</dbReference>
<reference evidence="2" key="1">
    <citation type="submission" date="2018-05" db="EMBL/GenBank/DDBJ databases">
        <title>Draft genome of Mucuna pruriens seed.</title>
        <authorList>
            <person name="Nnadi N.E."/>
            <person name="Vos R."/>
            <person name="Hasami M.H."/>
            <person name="Devisetty U.K."/>
            <person name="Aguiy J.C."/>
        </authorList>
    </citation>
    <scope>NUCLEOTIDE SEQUENCE [LARGE SCALE GENOMIC DNA]</scope>
    <source>
        <strain evidence="2">JCA_2017</strain>
    </source>
</reference>
<comment type="caution">
    <text evidence="2">The sequence shown here is derived from an EMBL/GenBank/DDBJ whole genome shotgun (WGS) entry which is preliminary data.</text>
</comment>
<keyword evidence="3" id="KW-1185">Reference proteome</keyword>
<name>A0A371G620_MUCPR</name>
<accession>A0A371G620</accession>
<dbReference type="Pfam" id="PF13963">
    <property type="entry name" value="Transpos_assoc"/>
    <property type="match status" value="1"/>
</dbReference>
<protein>
    <recommendedName>
        <fullName evidence="1">Transposase-associated domain-containing protein</fullName>
    </recommendedName>
</protein>
<dbReference type="Proteomes" id="UP000257109">
    <property type="component" value="Unassembled WGS sequence"/>
</dbReference>
<feature type="domain" description="Transposase-associated" evidence="1">
    <location>
        <begin position="7"/>
        <end position="60"/>
    </location>
</feature>
<dbReference type="InterPro" id="IPR029480">
    <property type="entry name" value="Transpos_assoc"/>
</dbReference>
<dbReference type="AlphaFoldDB" id="A0A371G620"/>
<gene>
    <name evidence="2" type="ORF">CR513_32720</name>
</gene>
<dbReference type="OrthoDB" id="1411153at2759"/>
<proteinExistence type="predicted"/>
<feature type="non-terminal residue" evidence="2">
    <location>
        <position position="98"/>
    </location>
</feature>
<evidence type="ECO:0000259" key="1">
    <source>
        <dbReference type="Pfam" id="PF13963"/>
    </source>
</evidence>